<dbReference type="EMBL" id="ABAX03000005">
    <property type="protein sequence ID" value="EDR98809.1"/>
    <property type="molecule type" value="Genomic_DNA"/>
</dbReference>
<dbReference type="Proteomes" id="UP000004935">
    <property type="component" value="Unassembled WGS sequence"/>
</dbReference>
<evidence type="ECO:0000313" key="2">
    <source>
        <dbReference type="Proteomes" id="UP000004935"/>
    </source>
</evidence>
<proteinExistence type="predicted"/>
<evidence type="ECO:0000313" key="1">
    <source>
        <dbReference type="EMBL" id="EDR98809.1"/>
    </source>
</evidence>
<dbReference type="STRING" id="411490.ANACAC_00861"/>
<gene>
    <name evidence="1" type="ORF">ANACAC_00861</name>
</gene>
<sequence length="39" mass="4744">MSSKKGRKFIENFSSFFALDRTDKPRIYAVYKVIKRRKM</sequence>
<protein>
    <submittedName>
        <fullName evidence="1">Uncharacterized protein</fullName>
    </submittedName>
</protein>
<comment type="caution">
    <text evidence="1">The sequence shown here is derived from an EMBL/GenBank/DDBJ whole genome shotgun (WGS) entry which is preliminary data.</text>
</comment>
<organism evidence="1 2">
    <name type="scientific">Anaerostipes caccae (strain DSM 14662 / CCUG 47493 / JCM 13470 / NCIMB 13811 / L1-92)</name>
    <dbReference type="NCBI Taxonomy" id="411490"/>
    <lineage>
        <taxon>Bacteria</taxon>
        <taxon>Bacillati</taxon>
        <taxon>Bacillota</taxon>
        <taxon>Clostridia</taxon>
        <taxon>Lachnospirales</taxon>
        <taxon>Lachnospiraceae</taxon>
        <taxon>Anaerostipes</taxon>
    </lineage>
</organism>
<accession>B0MBD4</accession>
<dbReference type="AlphaFoldDB" id="B0MBD4"/>
<reference evidence="1" key="1">
    <citation type="submission" date="2007-11" db="EMBL/GenBank/DDBJ databases">
        <authorList>
            <person name="Fulton L."/>
            <person name="Clifton S."/>
            <person name="Fulton B."/>
            <person name="Xu J."/>
            <person name="Minx P."/>
            <person name="Pepin K.H."/>
            <person name="Johnson M."/>
            <person name="Thiruvilangam P."/>
            <person name="Bhonagiri V."/>
            <person name="Nash W.E."/>
            <person name="Mardis E.R."/>
            <person name="Wilson R.K."/>
        </authorList>
    </citation>
    <scope>NUCLEOTIDE SEQUENCE [LARGE SCALE GENOMIC DNA]</scope>
    <source>
        <strain evidence="1">DSM 14662</strain>
    </source>
</reference>
<keyword evidence="2" id="KW-1185">Reference proteome</keyword>
<reference evidence="1" key="2">
    <citation type="submission" date="2013-11" db="EMBL/GenBank/DDBJ databases">
        <title>Draft genome sequence of Anaerostipes caccae (DSM 14662).</title>
        <authorList>
            <person name="Sudarsanam P."/>
            <person name="Ley R."/>
            <person name="Guruge J."/>
            <person name="Turnbaugh P.J."/>
            <person name="Mahowald M."/>
            <person name="Liep D."/>
            <person name="Gordon J."/>
        </authorList>
    </citation>
    <scope>NUCLEOTIDE SEQUENCE</scope>
    <source>
        <strain evidence="1">DSM 14662</strain>
    </source>
</reference>
<name>B0MBD4_ANACD</name>
<dbReference type="HOGENOM" id="CLU_3303721_0_0_9"/>